<evidence type="ECO:0000256" key="9">
    <source>
        <dbReference type="ARBA" id="ARBA00023277"/>
    </source>
</evidence>
<evidence type="ECO:0000256" key="1">
    <source>
        <dbReference type="ARBA" id="ARBA00000826"/>
    </source>
</evidence>
<dbReference type="PIRSF" id="PIRSF000463">
    <property type="entry name" value="GlgB"/>
    <property type="match status" value="1"/>
</dbReference>
<dbReference type="NCBIfam" id="NF003811">
    <property type="entry name" value="PRK05402.1"/>
    <property type="match status" value="1"/>
</dbReference>
<proteinExistence type="inferred from homology"/>
<name>A0A069RPC8_PEPLI</name>
<protein>
    <recommendedName>
        <fullName evidence="10">1,4-alpha-glucan branching enzyme GlgB</fullName>
        <ecNumber evidence="10">2.4.1.18</ecNumber>
    </recommendedName>
    <alternativeName>
        <fullName evidence="10">1,4-alpha-D-glucan:1,4-alpha-D-glucan 6-glucosyl-transferase</fullName>
    </alternativeName>
    <alternativeName>
        <fullName evidence="10">Alpha-(1-&gt;4)-glucan branching enzyme</fullName>
    </alternativeName>
    <alternativeName>
        <fullName evidence="10">Glycogen branching enzyme</fullName>
        <shortName evidence="10">BE</shortName>
    </alternativeName>
</protein>
<accession>A0A069RPC8</accession>
<comment type="function">
    <text evidence="2 10">Catalyzes the formation of the alpha-1,6-glucosidic linkages in glycogen by scission of a 1,4-alpha-linked oligosaccharide from growing alpha-1,4-glucan chains and the subsequent attachment of the oligosaccharide to the alpha-1,6 position.</text>
</comment>
<evidence type="ECO:0000256" key="2">
    <source>
        <dbReference type="ARBA" id="ARBA00002953"/>
    </source>
</evidence>
<dbReference type="InterPro" id="IPR017853">
    <property type="entry name" value="GH"/>
</dbReference>
<dbReference type="SMART" id="SM00642">
    <property type="entry name" value="Aamy"/>
    <property type="match status" value="1"/>
</dbReference>
<evidence type="ECO:0000259" key="12">
    <source>
        <dbReference type="SMART" id="SM00642"/>
    </source>
</evidence>
<keyword evidence="6 10" id="KW-0328">Glycosyltransferase</keyword>
<dbReference type="PANTHER" id="PTHR43651:SF3">
    <property type="entry name" value="1,4-ALPHA-GLUCAN-BRANCHING ENZYME"/>
    <property type="match status" value="1"/>
</dbReference>
<dbReference type="Gene3D" id="2.60.40.10">
    <property type="entry name" value="Immunoglobulins"/>
    <property type="match status" value="1"/>
</dbReference>
<dbReference type="Pfam" id="PF00128">
    <property type="entry name" value="Alpha-amylase"/>
    <property type="match status" value="1"/>
</dbReference>
<dbReference type="Gene3D" id="2.60.40.1180">
    <property type="entry name" value="Golgi alpha-mannosidase II"/>
    <property type="match status" value="1"/>
</dbReference>
<evidence type="ECO:0000256" key="10">
    <source>
        <dbReference type="HAMAP-Rule" id="MF_00685"/>
    </source>
</evidence>
<dbReference type="PANTHER" id="PTHR43651">
    <property type="entry name" value="1,4-ALPHA-GLUCAN-BRANCHING ENZYME"/>
    <property type="match status" value="1"/>
</dbReference>
<evidence type="ECO:0000256" key="4">
    <source>
        <dbReference type="ARBA" id="ARBA00009000"/>
    </source>
</evidence>
<dbReference type="GO" id="GO:0003844">
    <property type="term" value="F:1,4-alpha-glucan branching enzyme activity"/>
    <property type="evidence" value="ECO:0007669"/>
    <property type="project" value="UniProtKB-UniRule"/>
</dbReference>
<dbReference type="Pfam" id="PF02922">
    <property type="entry name" value="CBM_48"/>
    <property type="match status" value="1"/>
</dbReference>
<dbReference type="EC" id="2.4.1.18" evidence="10"/>
<dbReference type="STRING" id="1121324.CLIT_5c00440"/>
<organism evidence="13 14">
    <name type="scientific">Peptoclostridium litorale DSM 5388</name>
    <dbReference type="NCBI Taxonomy" id="1121324"/>
    <lineage>
        <taxon>Bacteria</taxon>
        <taxon>Bacillati</taxon>
        <taxon>Bacillota</taxon>
        <taxon>Clostridia</taxon>
        <taxon>Peptostreptococcales</taxon>
        <taxon>Peptoclostridiaceae</taxon>
        <taxon>Peptoclostridium</taxon>
    </lineage>
</organism>
<keyword evidence="8 10" id="KW-0320">Glycogen biosynthesis</keyword>
<sequence length="662" mass="77125">MFLSIYKLNYMERVAVKMNKNGVGYMTLDDFQMHLFNEGRYHHSYNIMGAHINECRGKKGVSFNVWAPNAKAVRVVGDFNNWNGSGFDMKRVKKSGIWNIFIEGLGQGDIYKYEVKAQNGKKTLKSDPYAFFSEKSPNTASKIVSLEGYGWGDGKWMGEKKKKDQYSLPMNIYELHLGSWKTRNDGSFYTYREIADELCEYLKDMKYTHVELMPITEHPFGGSWGYQSTGYYSVTSRYGTPQDFMYFVDKCHQSGIGVILDWVPGHFCKDEHGLYRFDGTPTYEYKSMIKGEHPEWGTANFDLGRTEVQSFLISNAIFWFDMYHIDGMRVDAVANMLYLNYCREDGQWEPNRYGGCENIEAVEFLRSLNKAVFSYHPHALMIAEESTAWPLVTAPTYLGGLGFNYKWNMGWMNDMLKYMEIDPIHRKWNHNLITFSLTYAFSENYVLPLSHDEVVHGKKSLLDKMPGDYWQKFAGLRMFYAYMFAHPGKKLIFMGGEFGQFIEWDYKKELDWFLTEYDMHSKLMDYVRKLNGIYIDEKSLWEKDHQQEGFEWIDLHNYEESVIAFMRKGSEEGEFLIGVFNFTPVERFGYRIGVPNMGEYEVVMTSNDIEFGGNGRGTCESICSQDLAWNNQKYSVELDIGPLTAIYIKLKKDMRASNPNKL</sequence>
<reference evidence="13 14" key="1">
    <citation type="submission" date="2014-03" db="EMBL/GenBank/DDBJ databases">
        <title>Genome sequence of Clostridium litorale W6, DSM 5388.</title>
        <authorList>
            <person name="Poehlein A."/>
            <person name="Jagirdar A."/>
            <person name="Khonsari B."/>
            <person name="Chibani C.M."/>
            <person name="Gutierrez Gutierrez D.A."/>
            <person name="Davydova E."/>
            <person name="Alghaithi H.S."/>
            <person name="Nair K.P."/>
            <person name="Dhamotharan K."/>
            <person name="Chandran L."/>
            <person name="G W."/>
            <person name="Daniel R."/>
        </authorList>
    </citation>
    <scope>NUCLEOTIDE SEQUENCE [LARGE SCALE GENOMIC DNA]</scope>
    <source>
        <strain evidence="13 14">W6</strain>
    </source>
</reference>
<keyword evidence="7 10" id="KW-0808">Transferase</keyword>
<dbReference type="InterPro" id="IPR013783">
    <property type="entry name" value="Ig-like_fold"/>
</dbReference>
<dbReference type="Pfam" id="PF02806">
    <property type="entry name" value="Alpha-amylase_C"/>
    <property type="match status" value="1"/>
</dbReference>
<dbReference type="CDD" id="cd02855">
    <property type="entry name" value="E_set_GBE_prok_N"/>
    <property type="match status" value="1"/>
</dbReference>
<evidence type="ECO:0000256" key="8">
    <source>
        <dbReference type="ARBA" id="ARBA00023056"/>
    </source>
</evidence>
<dbReference type="InterPro" id="IPR006047">
    <property type="entry name" value="GH13_cat_dom"/>
</dbReference>
<dbReference type="GO" id="GO:0004553">
    <property type="term" value="F:hydrolase activity, hydrolyzing O-glycosyl compounds"/>
    <property type="evidence" value="ECO:0007669"/>
    <property type="project" value="InterPro"/>
</dbReference>
<comment type="pathway">
    <text evidence="3 10">Glycan biosynthesis; glycogen biosynthesis.</text>
</comment>
<dbReference type="GO" id="GO:0043169">
    <property type="term" value="F:cation binding"/>
    <property type="evidence" value="ECO:0007669"/>
    <property type="project" value="InterPro"/>
</dbReference>
<comment type="caution">
    <text evidence="13">The sequence shown here is derived from an EMBL/GenBank/DDBJ whole genome shotgun (WGS) entry which is preliminary data.</text>
</comment>
<keyword evidence="9 10" id="KW-0119">Carbohydrate metabolism</keyword>
<evidence type="ECO:0000256" key="6">
    <source>
        <dbReference type="ARBA" id="ARBA00022676"/>
    </source>
</evidence>
<dbReference type="eggNOG" id="COG0296">
    <property type="taxonomic scope" value="Bacteria"/>
</dbReference>
<feature type="active site" description="Proton donor" evidence="10 11">
    <location>
        <position position="384"/>
    </location>
</feature>
<comment type="similarity">
    <text evidence="4 10">Belongs to the glycosyl hydrolase 13 family. GlgB subfamily.</text>
</comment>
<comment type="subunit">
    <text evidence="10">Monomer.</text>
</comment>
<comment type="catalytic activity">
    <reaction evidence="1 10">
        <text>Transfers a segment of a (1-&gt;4)-alpha-D-glucan chain to a primary hydroxy group in a similar glucan chain.</text>
        <dbReference type="EC" id="2.4.1.18"/>
    </reaction>
</comment>
<dbReference type="GO" id="GO:0005829">
    <property type="term" value="C:cytosol"/>
    <property type="evidence" value="ECO:0007669"/>
    <property type="project" value="TreeGrafter"/>
</dbReference>
<dbReference type="InterPro" id="IPR013780">
    <property type="entry name" value="Glyco_hydro_b"/>
</dbReference>
<gene>
    <name evidence="10 13" type="primary">glgB</name>
    <name evidence="13" type="ORF">CLIT_5c00440</name>
</gene>
<keyword evidence="14" id="KW-1185">Reference proteome</keyword>
<evidence type="ECO:0000256" key="11">
    <source>
        <dbReference type="PIRSR" id="PIRSR000463-1"/>
    </source>
</evidence>
<dbReference type="CDD" id="cd11322">
    <property type="entry name" value="AmyAc_Glg_BE"/>
    <property type="match status" value="1"/>
</dbReference>
<dbReference type="SUPFAM" id="SSF51011">
    <property type="entry name" value="Glycosyl hydrolase domain"/>
    <property type="match status" value="1"/>
</dbReference>
<dbReference type="InterPro" id="IPR037439">
    <property type="entry name" value="Branching_enzy"/>
</dbReference>
<evidence type="ECO:0000313" key="13">
    <source>
        <dbReference type="EMBL" id="KDR96032.1"/>
    </source>
</evidence>
<dbReference type="InterPro" id="IPR004193">
    <property type="entry name" value="Glyco_hydro_13_N"/>
</dbReference>
<dbReference type="UniPathway" id="UPA00164"/>
<dbReference type="SUPFAM" id="SSF81296">
    <property type="entry name" value="E set domains"/>
    <property type="match status" value="1"/>
</dbReference>
<dbReference type="FunFam" id="2.60.40.1180:FF:000002">
    <property type="entry name" value="1,4-alpha-glucan branching enzyme GlgB"/>
    <property type="match status" value="1"/>
</dbReference>
<dbReference type="NCBIfam" id="TIGR01515">
    <property type="entry name" value="branching_enzym"/>
    <property type="match status" value="1"/>
</dbReference>
<dbReference type="InterPro" id="IPR006048">
    <property type="entry name" value="A-amylase/branching_C"/>
</dbReference>
<dbReference type="GO" id="GO:0005978">
    <property type="term" value="P:glycogen biosynthetic process"/>
    <property type="evidence" value="ECO:0007669"/>
    <property type="project" value="UniProtKB-UniRule"/>
</dbReference>
<evidence type="ECO:0000256" key="5">
    <source>
        <dbReference type="ARBA" id="ARBA00022600"/>
    </source>
</evidence>
<dbReference type="FunFam" id="2.60.40.10:FF:000169">
    <property type="entry name" value="1,4-alpha-glucan branching enzyme GlgB"/>
    <property type="match status" value="1"/>
</dbReference>
<dbReference type="FunFam" id="3.20.20.80:FF:000003">
    <property type="entry name" value="1,4-alpha-glucan branching enzyme GlgB"/>
    <property type="match status" value="1"/>
</dbReference>
<dbReference type="AlphaFoldDB" id="A0A069RPC8"/>
<dbReference type="InterPro" id="IPR014756">
    <property type="entry name" value="Ig_E-set"/>
</dbReference>
<keyword evidence="5 10" id="KW-0321">Glycogen metabolism</keyword>
<feature type="domain" description="Glycosyl hydrolase family 13 catalytic" evidence="12">
    <location>
        <begin position="174"/>
        <end position="528"/>
    </location>
</feature>
<dbReference type="SUPFAM" id="SSF51445">
    <property type="entry name" value="(Trans)glycosidases"/>
    <property type="match status" value="1"/>
</dbReference>
<dbReference type="EMBL" id="JJMM01000005">
    <property type="protein sequence ID" value="KDR96032.1"/>
    <property type="molecule type" value="Genomic_DNA"/>
</dbReference>
<dbReference type="Proteomes" id="UP000027946">
    <property type="component" value="Unassembled WGS sequence"/>
</dbReference>
<dbReference type="InterPro" id="IPR006407">
    <property type="entry name" value="GlgB"/>
</dbReference>
<evidence type="ECO:0000256" key="3">
    <source>
        <dbReference type="ARBA" id="ARBA00004964"/>
    </source>
</evidence>
<evidence type="ECO:0000313" key="14">
    <source>
        <dbReference type="Proteomes" id="UP000027946"/>
    </source>
</evidence>
<feature type="active site" description="Nucleophile" evidence="10 11">
    <location>
        <position position="331"/>
    </location>
</feature>
<dbReference type="Gene3D" id="3.20.20.80">
    <property type="entry name" value="Glycosidases"/>
    <property type="match status" value="1"/>
</dbReference>
<dbReference type="NCBIfam" id="NF008967">
    <property type="entry name" value="PRK12313.1"/>
    <property type="match status" value="1"/>
</dbReference>
<dbReference type="InterPro" id="IPR044143">
    <property type="entry name" value="GlgB_N_E_set_prok"/>
</dbReference>
<dbReference type="HAMAP" id="MF_00685">
    <property type="entry name" value="GlgB"/>
    <property type="match status" value="1"/>
</dbReference>
<evidence type="ECO:0000256" key="7">
    <source>
        <dbReference type="ARBA" id="ARBA00022679"/>
    </source>
</evidence>